<dbReference type="Proteomes" id="UP000193335">
    <property type="component" value="Unassembled WGS sequence"/>
</dbReference>
<comment type="caution">
    <text evidence="2">The sequence shown here is derived from an EMBL/GenBank/DDBJ whole genome shotgun (WGS) entry which is preliminary data.</text>
</comment>
<keyword evidence="1" id="KW-1133">Transmembrane helix</keyword>
<gene>
    <name evidence="2" type="ORF">BSZ19_16180</name>
</gene>
<evidence type="ECO:0000313" key="3">
    <source>
        <dbReference type="Proteomes" id="UP000193335"/>
    </source>
</evidence>
<accession>A0A1Y2JRC7</accession>
<proteinExistence type="predicted"/>
<sequence>MHGTLPKTTTRTRKRQPVLHVVMPGVEVARVEPLPRETVTAFLRRSSWATRDSKYGWQFKKGLPTILEINCEAVLRKDWRRRRIRASDVVRFVSYPLGGNGGAKQVIGLVALVAVAAFAGPLGGAIASALALPAIAGAAIGAGLAIGGSLPVSAVRMVNFQFEDFYNVGS</sequence>
<feature type="transmembrane region" description="Helical" evidence="1">
    <location>
        <begin position="132"/>
        <end position="152"/>
    </location>
</feature>
<protein>
    <submittedName>
        <fullName evidence="2">Uncharacterized protein</fullName>
    </submittedName>
</protein>
<evidence type="ECO:0000313" key="2">
    <source>
        <dbReference type="EMBL" id="OSJ33181.1"/>
    </source>
</evidence>
<name>A0A1Y2JRC7_BRAJP</name>
<evidence type="ECO:0000256" key="1">
    <source>
        <dbReference type="SAM" id="Phobius"/>
    </source>
</evidence>
<keyword evidence="1" id="KW-0472">Membrane</keyword>
<keyword evidence="1" id="KW-0812">Transmembrane</keyword>
<organism evidence="2 3">
    <name type="scientific">Bradyrhizobium japonicum</name>
    <dbReference type="NCBI Taxonomy" id="375"/>
    <lineage>
        <taxon>Bacteria</taxon>
        <taxon>Pseudomonadati</taxon>
        <taxon>Pseudomonadota</taxon>
        <taxon>Alphaproteobacteria</taxon>
        <taxon>Hyphomicrobiales</taxon>
        <taxon>Nitrobacteraceae</taxon>
        <taxon>Bradyrhizobium</taxon>
    </lineage>
</organism>
<dbReference type="RefSeq" id="WP_144030694.1">
    <property type="nucleotide sequence ID" value="NZ_NAFL01000243.1"/>
</dbReference>
<dbReference type="AlphaFoldDB" id="A0A1Y2JRC7"/>
<dbReference type="EMBL" id="NAFL01000243">
    <property type="protein sequence ID" value="OSJ33181.1"/>
    <property type="molecule type" value="Genomic_DNA"/>
</dbReference>
<reference evidence="2 3" key="1">
    <citation type="submission" date="2017-03" db="EMBL/GenBank/DDBJ databases">
        <title>Whole genome sequences of fourteen strains of Bradyrhizobium canariense and one strain of Bradyrhizobium japonicum isolated from Lupinus (Papilionoideae: Genisteae) species in Algeria.</title>
        <authorList>
            <person name="Crovadore J."/>
            <person name="Chekireb D."/>
            <person name="Brachmann A."/>
            <person name="Chablais R."/>
            <person name="Cochard B."/>
            <person name="Lefort F."/>
        </authorList>
    </citation>
    <scope>NUCLEOTIDE SEQUENCE [LARGE SCALE GENOMIC DNA]</scope>
    <source>
        <strain evidence="2 3">UBMA197</strain>
    </source>
</reference>
<feature type="transmembrane region" description="Helical" evidence="1">
    <location>
        <begin position="106"/>
        <end position="126"/>
    </location>
</feature>